<name>A0A699JE10_TANCI</name>
<dbReference type="EMBL" id="BKCJ010401263">
    <property type="protein sequence ID" value="GFA30352.1"/>
    <property type="molecule type" value="Genomic_DNA"/>
</dbReference>
<evidence type="ECO:0000313" key="1">
    <source>
        <dbReference type="EMBL" id="GFA30352.1"/>
    </source>
</evidence>
<reference evidence="1" key="1">
    <citation type="journal article" date="2019" name="Sci. Rep.">
        <title>Draft genome of Tanacetum cinerariifolium, the natural source of mosquito coil.</title>
        <authorList>
            <person name="Yamashiro T."/>
            <person name="Shiraishi A."/>
            <person name="Satake H."/>
            <person name="Nakayama K."/>
        </authorList>
    </citation>
    <scope>NUCLEOTIDE SEQUENCE</scope>
</reference>
<gene>
    <name evidence="1" type="ORF">Tci_602324</name>
</gene>
<sequence length="134" mass="14352">MGNHGIAKWVLEGGDNRTRLGCLVASGIGRVWGSRLAENGMNMVEGINRLAASVRITGWGSSVDIGFGSACSTVGVGTESIVSVKIVSNTKFFFLEKFSKKLDAVFYQGVYLVAEACKRNGSRSVTYDCFKAIT</sequence>
<protein>
    <submittedName>
        <fullName evidence="1">Uncharacterized protein</fullName>
    </submittedName>
</protein>
<proteinExistence type="predicted"/>
<comment type="caution">
    <text evidence="1">The sequence shown here is derived from an EMBL/GenBank/DDBJ whole genome shotgun (WGS) entry which is preliminary data.</text>
</comment>
<feature type="non-terminal residue" evidence="1">
    <location>
        <position position="134"/>
    </location>
</feature>
<accession>A0A699JE10</accession>
<organism evidence="1">
    <name type="scientific">Tanacetum cinerariifolium</name>
    <name type="common">Dalmatian daisy</name>
    <name type="synonym">Chrysanthemum cinerariifolium</name>
    <dbReference type="NCBI Taxonomy" id="118510"/>
    <lineage>
        <taxon>Eukaryota</taxon>
        <taxon>Viridiplantae</taxon>
        <taxon>Streptophyta</taxon>
        <taxon>Embryophyta</taxon>
        <taxon>Tracheophyta</taxon>
        <taxon>Spermatophyta</taxon>
        <taxon>Magnoliopsida</taxon>
        <taxon>eudicotyledons</taxon>
        <taxon>Gunneridae</taxon>
        <taxon>Pentapetalae</taxon>
        <taxon>asterids</taxon>
        <taxon>campanulids</taxon>
        <taxon>Asterales</taxon>
        <taxon>Asteraceae</taxon>
        <taxon>Asteroideae</taxon>
        <taxon>Anthemideae</taxon>
        <taxon>Anthemidinae</taxon>
        <taxon>Tanacetum</taxon>
    </lineage>
</organism>
<dbReference type="AlphaFoldDB" id="A0A699JE10"/>